<dbReference type="Pfam" id="PF02113">
    <property type="entry name" value="Peptidase_S13"/>
    <property type="match status" value="1"/>
</dbReference>
<comment type="similarity">
    <text evidence="1">Belongs to the peptidase S13 family.</text>
</comment>
<reference evidence="4 5" key="1">
    <citation type="submission" date="2023-10" db="EMBL/GenBank/DDBJ databases">
        <title>Complete Genome Sequence of Limnobacter thiooxidans CS-K2T, Isolated from freshwater lake sediments in Bavaria, Germany.</title>
        <authorList>
            <person name="Naruki M."/>
            <person name="Watanabe A."/>
            <person name="Warashina T."/>
            <person name="Morita T."/>
            <person name="Arakawa K."/>
        </authorList>
    </citation>
    <scope>NUCLEOTIDE SEQUENCE [LARGE SCALE GENOMIC DNA]</scope>
    <source>
        <strain evidence="4 5">CS-K2</strain>
    </source>
</reference>
<dbReference type="Gene3D" id="3.50.80.20">
    <property type="entry name" value="D-Ala-D-Ala carboxypeptidase C, peptidase S13"/>
    <property type="match status" value="1"/>
</dbReference>
<proteinExistence type="inferred from homology"/>
<evidence type="ECO:0000313" key="5">
    <source>
        <dbReference type="Proteomes" id="UP001329151"/>
    </source>
</evidence>
<dbReference type="GO" id="GO:0000270">
    <property type="term" value="P:peptidoglycan metabolic process"/>
    <property type="evidence" value="ECO:0007669"/>
    <property type="project" value="TreeGrafter"/>
</dbReference>
<evidence type="ECO:0000313" key="4">
    <source>
        <dbReference type="EMBL" id="BET25171.1"/>
    </source>
</evidence>
<keyword evidence="5" id="KW-1185">Reference proteome</keyword>
<dbReference type="SUPFAM" id="SSF56601">
    <property type="entry name" value="beta-lactamase/transpeptidase-like"/>
    <property type="match status" value="1"/>
</dbReference>
<feature type="chain" id="PRO_5041744676" evidence="3">
    <location>
        <begin position="24"/>
        <end position="483"/>
    </location>
</feature>
<dbReference type="EMBL" id="AP028947">
    <property type="protein sequence ID" value="BET25171.1"/>
    <property type="molecule type" value="Genomic_DNA"/>
</dbReference>
<name>A0AA86IZP4_9BURK</name>
<dbReference type="InterPro" id="IPR000667">
    <property type="entry name" value="Peptidase_S13"/>
</dbReference>
<dbReference type="PANTHER" id="PTHR30023">
    <property type="entry name" value="D-ALANYL-D-ALANINE CARBOXYPEPTIDASE"/>
    <property type="match status" value="1"/>
</dbReference>
<dbReference type="GO" id="GO:0004185">
    <property type="term" value="F:serine-type carboxypeptidase activity"/>
    <property type="evidence" value="ECO:0007669"/>
    <property type="project" value="InterPro"/>
</dbReference>
<evidence type="ECO:0000256" key="2">
    <source>
        <dbReference type="ARBA" id="ARBA00022801"/>
    </source>
</evidence>
<evidence type="ECO:0000256" key="1">
    <source>
        <dbReference type="ARBA" id="ARBA00006096"/>
    </source>
</evidence>
<dbReference type="PANTHER" id="PTHR30023:SF0">
    <property type="entry name" value="PENICILLIN-SENSITIVE CARBOXYPEPTIDASE A"/>
    <property type="match status" value="1"/>
</dbReference>
<accession>A0AA86IZP4</accession>
<sequence length="483" mass="52746">MPAVLLPAVLCVASLFFSQAGSATELEPTVRIFPSSVTQAFVKKGIASADFTAYALPVAPYAHRKPQAYAHGSSRLVNPASVAKVFTTGLALQRLESTYRFKTGFHAQAEPVDGVLNGPLYIKGSGDPAFQTADLWISLRQLRSMGVDVINGPVVFDDSAFAEQVPSLGLAEEDSFDDAPHRAYHAQPDALLLNYGAMSIDLKINENTVIVVPEEAPKDWAFVSDIVLTQGACGAWKNGMSVEFTRAKQNVIVTVKGNYPRRCGLSRLPIRIPPQDWLWESWVKEIWLQLGGKFAGPQGGQVIKGISPTNTIALYTHFGKPLSELIRQINKWSSNVMARHLELAVAGTPEAFNRQMLDWLKSQGIGVNDWFFENGSGLSRTTRIDAKGLAEFLANMANRADFPDFLASFPRAGADGTLQRRVGGVEGFAYLKTGSLNGVRSLGGYLRDTQGQLWAVGVLVESPKANESWPPMESLLEFLYRPE</sequence>
<dbReference type="Proteomes" id="UP001329151">
    <property type="component" value="Chromosome"/>
</dbReference>
<keyword evidence="3" id="KW-0732">Signal</keyword>
<keyword evidence="4" id="KW-0645">Protease</keyword>
<dbReference type="Gene3D" id="3.40.710.10">
    <property type="entry name" value="DD-peptidase/beta-lactamase superfamily"/>
    <property type="match status" value="1"/>
</dbReference>
<organism evidence="4 5">
    <name type="scientific">Limnobacter thiooxidans</name>
    <dbReference type="NCBI Taxonomy" id="131080"/>
    <lineage>
        <taxon>Bacteria</taxon>
        <taxon>Pseudomonadati</taxon>
        <taxon>Pseudomonadota</taxon>
        <taxon>Betaproteobacteria</taxon>
        <taxon>Burkholderiales</taxon>
        <taxon>Burkholderiaceae</taxon>
        <taxon>Limnobacter</taxon>
    </lineage>
</organism>
<protein>
    <submittedName>
        <fullName evidence="4">D-alanyl-D-alanine carboxypeptidase/D-alanyl-D-alanine-endopeptidase</fullName>
    </submittedName>
</protein>
<gene>
    <name evidence="4" type="primary">dacB</name>
    <name evidence="4" type="ORF">RGQ30_06720</name>
</gene>
<dbReference type="GO" id="GO:0006508">
    <property type="term" value="P:proteolysis"/>
    <property type="evidence" value="ECO:0007669"/>
    <property type="project" value="InterPro"/>
</dbReference>
<dbReference type="InterPro" id="IPR012338">
    <property type="entry name" value="Beta-lactam/transpept-like"/>
</dbReference>
<dbReference type="KEGG" id="lto:RGQ30_06720"/>
<evidence type="ECO:0000256" key="3">
    <source>
        <dbReference type="SAM" id="SignalP"/>
    </source>
</evidence>
<dbReference type="NCBIfam" id="TIGR00666">
    <property type="entry name" value="PBP4"/>
    <property type="match status" value="1"/>
</dbReference>
<feature type="signal peptide" evidence="3">
    <location>
        <begin position="1"/>
        <end position="23"/>
    </location>
</feature>
<keyword evidence="2" id="KW-0378">Hydrolase</keyword>
<keyword evidence="4" id="KW-0121">Carboxypeptidase</keyword>
<dbReference type="PRINTS" id="PR00922">
    <property type="entry name" value="DADACBPTASE3"/>
</dbReference>
<dbReference type="AlphaFoldDB" id="A0AA86IZP4"/>